<dbReference type="Pfam" id="PF05296">
    <property type="entry name" value="TAS2R"/>
    <property type="match status" value="1"/>
</dbReference>
<accession>H0XHZ4</accession>
<evidence type="ECO:0000256" key="4">
    <source>
        <dbReference type="ARBA" id="ARBA00022606"/>
    </source>
</evidence>
<dbReference type="Gene3D" id="1.20.1070.10">
    <property type="entry name" value="Rhodopsin 7-helix transmembrane proteins"/>
    <property type="match status" value="1"/>
</dbReference>
<keyword evidence="7 12" id="KW-0297">G-protein coupled receptor</keyword>
<feature type="transmembrane region" description="Helical" evidence="13">
    <location>
        <begin position="39"/>
        <end position="72"/>
    </location>
</feature>
<evidence type="ECO:0000313" key="14">
    <source>
        <dbReference type="Ensembl" id="ENSOGAP00000015734.1"/>
    </source>
</evidence>
<dbReference type="FunFam" id="1.20.1070.10:FF:000055">
    <property type="entry name" value="Taste receptor type 2"/>
    <property type="match status" value="1"/>
</dbReference>
<dbReference type="PANTHER" id="PTHR11394">
    <property type="entry name" value="TASTE RECEPTOR TYPE 2"/>
    <property type="match status" value="1"/>
</dbReference>
<dbReference type="InParanoid" id="H0XHZ4"/>
<dbReference type="OMA" id="KFQQPFR"/>
<evidence type="ECO:0000256" key="2">
    <source>
        <dbReference type="ARBA" id="ARBA00007376"/>
    </source>
</evidence>
<keyword evidence="9 12" id="KW-0675">Receptor</keyword>
<gene>
    <name evidence="14" type="primary">LOC100965345</name>
</gene>
<feature type="transmembrane region" description="Helical" evidence="13">
    <location>
        <begin position="179"/>
        <end position="204"/>
    </location>
</feature>
<protein>
    <recommendedName>
        <fullName evidence="12">Taste receptor type 2</fullName>
    </recommendedName>
</protein>
<evidence type="ECO:0000256" key="9">
    <source>
        <dbReference type="ARBA" id="ARBA00023170"/>
    </source>
</evidence>
<keyword evidence="8 12" id="KW-0472">Membrane</keyword>
<keyword evidence="15" id="KW-1185">Reference proteome</keyword>
<dbReference type="PANTHER" id="PTHR11394:SF57">
    <property type="entry name" value="TASTE RECEPTOR TYPE 2"/>
    <property type="match status" value="1"/>
</dbReference>
<sequence length="305" mass="35064">SFSALLHVIIMSAEFFTGITVNGFLVIRNGNELLKSRKLMPMQILLMCIGISRIGLQMVLMVQSFFTVFFPLLYVLKIHGATMMFLWMFFSSISVWFATCLSVFYCLKISGFTQSYFLWLKFRIPKIILWLLLGSLLASVCIAALCIEVDYPLNRDDDALRNTTLQETKTKIRKISEVLLVNLALLFPLAIFVICSFMLVISLYKHTHRMQNAARALRNAITEAHINALRMVVTFFCFFISYFAAFMMNMTFTIPYESLQFFAVKDIMAAYPSGHSVVIILSNSKFQQPFRRILCCKKLVIRCIL</sequence>
<evidence type="ECO:0000256" key="10">
    <source>
        <dbReference type="ARBA" id="ARBA00023224"/>
    </source>
</evidence>
<proteinExistence type="inferred from homology"/>
<evidence type="ECO:0000256" key="8">
    <source>
        <dbReference type="ARBA" id="ARBA00023136"/>
    </source>
</evidence>
<dbReference type="eggNOG" id="ENOG502S2SI">
    <property type="taxonomic scope" value="Eukaryota"/>
</dbReference>
<reference evidence="14" key="3">
    <citation type="submission" date="2025-09" db="UniProtKB">
        <authorList>
            <consortium name="Ensembl"/>
        </authorList>
    </citation>
    <scope>IDENTIFICATION</scope>
</reference>
<keyword evidence="3 12" id="KW-0919">Taste</keyword>
<organism evidence="14 15">
    <name type="scientific">Otolemur garnettii</name>
    <name type="common">Small-eared galago</name>
    <name type="synonym">Garnett's greater bushbaby</name>
    <dbReference type="NCBI Taxonomy" id="30611"/>
    <lineage>
        <taxon>Eukaryota</taxon>
        <taxon>Metazoa</taxon>
        <taxon>Chordata</taxon>
        <taxon>Craniata</taxon>
        <taxon>Vertebrata</taxon>
        <taxon>Euteleostomi</taxon>
        <taxon>Mammalia</taxon>
        <taxon>Eutheria</taxon>
        <taxon>Euarchontoglires</taxon>
        <taxon>Primates</taxon>
        <taxon>Strepsirrhini</taxon>
        <taxon>Lorisiformes</taxon>
        <taxon>Galagidae</taxon>
        <taxon>Otolemur</taxon>
    </lineage>
</organism>
<feature type="transmembrane region" description="Helical" evidence="13">
    <location>
        <begin position="6"/>
        <end position="27"/>
    </location>
</feature>
<comment type="subcellular location">
    <subcellularLocation>
        <location evidence="1 12">Membrane</location>
        <topology evidence="1 12">Multi-pass membrane protein</topology>
    </subcellularLocation>
</comment>
<dbReference type="AlphaFoldDB" id="H0XHZ4"/>
<evidence type="ECO:0000313" key="15">
    <source>
        <dbReference type="Proteomes" id="UP000005225"/>
    </source>
</evidence>
<dbReference type="Proteomes" id="UP000005225">
    <property type="component" value="Unassembled WGS sequence"/>
</dbReference>
<reference evidence="15" key="1">
    <citation type="submission" date="2011-03" db="EMBL/GenBank/DDBJ databases">
        <title>Version 3 of the genome sequence of Otolemur garnettii (Bushbaby).</title>
        <authorList>
            <consortium name="The Broad Institute Genome Sequencing Platform"/>
            <person name="Di Palma F."/>
            <person name="Johnson J."/>
            <person name="Lander E.S."/>
            <person name="Lindblad-Toh K."/>
            <person name="Jaffe D.B."/>
            <person name="Gnerre S."/>
            <person name="MacCallum I."/>
            <person name="Przybylski D."/>
            <person name="Ribeiro F.J."/>
            <person name="Burton J.N."/>
            <person name="Walker B.J."/>
            <person name="Sharpe T."/>
            <person name="Hall G."/>
        </authorList>
    </citation>
    <scope>NUCLEOTIDE SEQUENCE [LARGE SCALE GENOMIC DNA]</scope>
</reference>
<feature type="transmembrane region" description="Helical" evidence="13">
    <location>
        <begin position="127"/>
        <end position="147"/>
    </location>
</feature>
<dbReference type="SUPFAM" id="SSF81321">
    <property type="entry name" value="Family A G protein-coupled receptor-like"/>
    <property type="match status" value="1"/>
</dbReference>
<dbReference type="GeneTree" id="ENSGT01150000286961"/>
<evidence type="ECO:0000256" key="3">
    <source>
        <dbReference type="ARBA" id="ARBA00022480"/>
    </source>
</evidence>
<reference evidence="14" key="2">
    <citation type="submission" date="2025-08" db="UniProtKB">
        <authorList>
            <consortium name="Ensembl"/>
        </authorList>
    </citation>
    <scope>IDENTIFICATION</scope>
</reference>
<dbReference type="HOGENOM" id="CLU_072337_1_1_1"/>
<feature type="transmembrane region" description="Helical" evidence="13">
    <location>
        <begin position="84"/>
        <end position="107"/>
    </location>
</feature>
<evidence type="ECO:0000256" key="6">
    <source>
        <dbReference type="ARBA" id="ARBA00022989"/>
    </source>
</evidence>
<evidence type="ECO:0000256" key="5">
    <source>
        <dbReference type="ARBA" id="ARBA00022692"/>
    </source>
</evidence>
<evidence type="ECO:0000256" key="7">
    <source>
        <dbReference type="ARBA" id="ARBA00023040"/>
    </source>
</evidence>
<evidence type="ECO:0000256" key="12">
    <source>
        <dbReference type="RuleBase" id="RU004424"/>
    </source>
</evidence>
<evidence type="ECO:0000256" key="11">
    <source>
        <dbReference type="RuleBase" id="RU004423"/>
    </source>
</evidence>
<dbReference type="Ensembl" id="ENSOGAT00000024461.1">
    <property type="protein sequence ID" value="ENSOGAP00000015734.1"/>
    <property type="gene ID" value="ENSOGAG00000026613.1"/>
</dbReference>
<evidence type="ECO:0000256" key="13">
    <source>
        <dbReference type="SAM" id="Phobius"/>
    </source>
</evidence>
<feature type="transmembrane region" description="Helical" evidence="13">
    <location>
        <begin position="225"/>
        <end position="247"/>
    </location>
</feature>
<dbReference type="GO" id="GO:0005886">
    <property type="term" value="C:plasma membrane"/>
    <property type="evidence" value="ECO:0007669"/>
    <property type="project" value="UniProtKB-ARBA"/>
</dbReference>
<evidence type="ECO:0000256" key="1">
    <source>
        <dbReference type="ARBA" id="ARBA00004141"/>
    </source>
</evidence>
<comment type="similarity">
    <text evidence="2 11">Belongs to the G-protein coupled receptor T2R family.</text>
</comment>
<dbReference type="EMBL" id="AAQR03012935">
    <property type="status" value="NOT_ANNOTATED_CDS"/>
    <property type="molecule type" value="Genomic_DNA"/>
</dbReference>
<name>H0XHZ4_OTOGA</name>
<dbReference type="InterPro" id="IPR007960">
    <property type="entry name" value="TAS2R"/>
</dbReference>
<keyword evidence="4 12" id="KW-0716">Sensory transduction</keyword>
<keyword evidence="6 13" id="KW-1133">Transmembrane helix</keyword>
<dbReference type="GO" id="GO:0033038">
    <property type="term" value="F:bitter taste receptor activity"/>
    <property type="evidence" value="ECO:0007669"/>
    <property type="project" value="InterPro"/>
</dbReference>
<keyword evidence="5 12" id="KW-0812">Transmembrane</keyword>
<keyword evidence="10 12" id="KW-0807">Transducer</keyword>
<dbReference type="GO" id="GO:0004930">
    <property type="term" value="F:G protein-coupled receptor activity"/>
    <property type="evidence" value="ECO:0007669"/>
    <property type="project" value="UniProtKB-KW"/>
</dbReference>